<dbReference type="SUPFAM" id="SSF53756">
    <property type="entry name" value="UDP-Glycosyltransferase/glycogen phosphorylase"/>
    <property type="match status" value="1"/>
</dbReference>
<feature type="non-terminal residue" evidence="1">
    <location>
        <position position="285"/>
    </location>
</feature>
<evidence type="ECO:0000313" key="1">
    <source>
        <dbReference type="EMBL" id="SUZ84809.1"/>
    </source>
</evidence>
<name>A0A381R1S4_9ZZZZ</name>
<dbReference type="AlphaFoldDB" id="A0A381R1S4"/>
<gene>
    <name evidence="1" type="ORF">METZ01_LOCUS37663</name>
</gene>
<sequence length="285" mass="33197">MKQRLIFVVWNQISRRSAELSKRIGAEYINLGRVDRPTLKRLSNLVVNFFRTYSLFRDRRPEVIFTFHAHPLITLAAAIYKKFNRCQVVADLHSAAYLDHYRFPLKSLNRWVWKKADILLIHNRMSQNYFNQNIPGYSGKLFVLEDPIPAVPVHIMKNNLYGVKGKFVGILVSRFSDDEPVLPFLEQIKGVNNIYIYVTGNYTKARITPDQAEGENYRLTGFLDDDKYWELLAGADFIIALTTREYTLLSAGYEALALEKPLLISDTDTLREYFQENVEYLDRLT</sequence>
<accession>A0A381R1S4</accession>
<proteinExistence type="predicted"/>
<organism evidence="1">
    <name type="scientific">marine metagenome</name>
    <dbReference type="NCBI Taxonomy" id="408172"/>
    <lineage>
        <taxon>unclassified sequences</taxon>
        <taxon>metagenomes</taxon>
        <taxon>ecological metagenomes</taxon>
    </lineage>
</organism>
<protein>
    <recommendedName>
        <fullName evidence="2">Glycosyltransferase subfamily 4-like N-terminal domain-containing protein</fullName>
    </recommendedName>
</protein>
<dbReference type="EMBL" id="UINC01001608">
    <property type="protein sequence ID" value="SUZ84809.1"/>
    <property type="molecule type" value="Genomic_DNA"/>
</dbReference>
<dbReference type="Gene3D" id="3.40.50.2000">
    <property type="entry name" value="Glycogen Phosphorylase B"/>
    <property type="match status" value="2"/>
</dbReference>
<evidence type="ECO:0008006" key="2">
    <source>
        <dbReference type="Google" id="ProtNLM"/>
    </source>
</evidence>
<reference evidence="1" key="1">
    <citation type="submission" date="2018-05" db="EMBL/GenBank/DDBJ databases">
        <authorList>
            <person name="Lanie J.A."/>
            <person name="Ng W.-L."/>
            <person name="Kazmierczak K.M."/>
            <person name="Andrzejewski T.M."/>
            <person name="Davidsen T.M."/>
            <person name="Wayne K.J."/>
            <person name="Tettelin H."/>
            <person name="Glass J.I."/>
            <person name="Rusch D."/>
            <person name="Podicherti R."/>
            <person name="Tsui H.-C.T."/>
            <person name="Winkler M.E."/>
        </authorList>
    </citation>
    <scope>NUCLEOTIDE SEQUENCE</scope>
</reference>